<evidence type="ECO:0000256" key="2">
    <source>
        <dbReference type="ARBA" id="ARBA00023125"/>
    </source>
</evidence>
<dbReference type="InterPro" id="IPR000792">
    <property type="entry name" value="Tscrpt_reg_LuxR_C"/>
</dbReference>
<evidence type="ECO:0000313" key="5">
    <source>
        <dbReference type="EMBL" id="BBX53122.1"/>
    </source>
</evidence>
<protein>
    <submittedName>
        <fullName evidence="5">LuxR family transcriptional regulator</fullName>
    </submittedName>
</protein>
<dbReference type="InterPro" id="IPR036388">
    <property type="entry name" value="WH-like_DNA-bd_sf"/>
</dbReference>
<dbReference type="GO" id="GO:0006355">
    <property type="term" value="P:regulation of DNA-templated transcription"/>
    <property type="evidence" value="ECO:0007669"/>
    <property type="project" value="InterPro"/>
</dbReference>
<proteinExistence type="predicted"/>
<dbReference type="InterPro" id="IPR016032">
    <property type="entry name" value="Sig_transdc_resp-reg_C-effctor"/>
</dbReference>
<evidence type="ECO:0000259" key="4">
    <source>
        <dbReference type="PROSITE" id="PS50043"/>
    </source>
</evidence>
<dbReference type="PANTHER" id="PTHR44688">
    <property type="entry name" value="DNA-BINDING TRANSCRIPTIONAL ACTIVATOR DEVR_DOSR"/>
    <property type="match status" value="1"/>
</dbReference>
<evidence type="ECO:0000256" key="1">
    <source>
        <dbReference type="ARBA" id="ARBA00023015"/>
    </source>
</evidence>
<dbReference type="GO" id="GO:0003677">
    <property type="term" value="F:DNA binding"/>
    <property type="evidence" value="ECO:0007669"/>
    <property type="project" value="UniProtKB-KW"/>
</dbReference>
<keyword evidence="2" id="KW-0238">DNA-binding</keyword>
<dbReference type="InterPro" id="IPR003018">
    <property type="entry name" value="GAF"/>
</dbReference>
<dbReference type="KEGG" id="mpof:MPOR_41480"/>
<dbReference type="Proteomes" id="UP000466785">
    <property type="component" value="Chromosome"/>
</dbReference>
<keyword evidence="1" id="KW-0805">Transcription regulation</keyword>
<dbReference type="SUPFAM" id="SSF55781">
    <property type="entry name" value="GAF domain-like"/>
    <property type="match status" value="1"/>
</dbReference>
<name>A0A6N4VBK4_9MYCO</name>
<evidence type="ECO:0000313" key="6">
    <source>
        <dbReference type="Proteomes" id="UP000466785"/>
    </source>
</evidence>
<gene>
    <name evidence="5" type="ORF">MPOR_41480</name>
</gene>
<evidence type="ECO:0000256" key="3">
    <source>
        <dbReference type="ARBA" id="ARBA00023163"/>
    </source>
</evidence>
<dbReference type="PROSITE" id="PS50043">
    <property type="entry name" value="HTH_LUXR_2"/>
    <property type="match status" value="1"/>
</dbReference>
<accession>A0A6N4VBK4</accession>
<sequence length="364" mass="39048">MMRALVNREPQQVPVEGVDINTGLLLETLDPAELATRLAAAGADYGRVVKDSALRASGDLGQLLDALARVRDVADEANGVDVLERAARELCATAIYDRVMVSQIDGSTWLPHGLYALGAGGRVVSDVDESGSGVDGWEIPLASPLVEAEVVRRRLPALVREAGDEPRVYRPLIERTGSPEYVVAPVIAGSRVIGLFHADIADGARPLADLDRDLLRMYADGVGLVCERAELIERCARQRRAIAQACEAALRDVGTVDIALGADLEVDRSATEVRDTPVAGAVDRPIGARRDGGRLDRLTAREREVLAILASGATNAQLADRLTVAESTVKSHVKHILHKLGAGNRAAAIACYLRETRDSERRTR</sequence>
<dbReference type="InterPro" id="IPR029016">
    <property type="entry name" value="GAF-like_dom_sf"/>
</dbReference>
<dbReference type="SMART" id="SM00065">
    <property type="entry name" value="GAF"/>
    <property type="match status" value="1"/>
</dbReference>
<dbReference type="PANTHER" id="PTHR44688:SF16">
    <property type="entry name" value="DNA-BINDING TRANSCRIPTIONAL ACTIVATOR DEVR_DOSR"/>
    <property type="match status" value="1"/>
</dbReference>
<feature type="domain" description="HTH luxR-type" evidence="4">
    <location>
        <begin position="291"/>
        <end position="356"/>
    </location>
</feature>
<dbReference type="Pfam" id="PF01590">
    <property type="entry name" value="GAF"/>
    <property type="match status" value="1"/>
</dbReference>
<dbReference type="Gene3D" id="3.30.450.40">
    <property type="match status" value="1"/>
</dbReference>
<reference evidence="5 6" key="1">
    <citation type="journal article" date="2019" name="Emerg. Microbes Infect.">
        <title>Comprehensive subspecies identification of 175 nontuberculous mycobacteria species based on 7547 genomic profiles.</title>
        <authorList>
            <person name="Matsumoto Y."/>
            <person name="Kinjo T."/>
            <person name="Motooka D."/>
            <person name="Nabeya D."/>
            <person name="Jung N."/>
            <person name="Uechi K."/>
            <person name="Horii T."/>
            <person name="Iida T."/>
            <person name="Fujita J."/>
            <person name="Nakamura S."/>
        </authorList>
    </citation>
    <scope>NUCLEOTIDE SEQUENCE [LARGE SCALE GENOMIC DNA]</scope>
    <source>
        <strain evidence="5 6">JCM 12603</strain>
    </source>
</reference>
<keyword evidence="3" id="KW-0804">Transcription</keyword>
<dbReference type="SUPFAM" id="SSF46894">
    <property type="entry name" value="C-terminal effector domain of the bipartite response regulators"/>
    <property type="match status" value="1"/>
</dbReference>
<dbReference type="AlphaFoldDB" id="A0A6N4VBK4"/>
<dbReference type="EMBL" id="AP022570">
    <property type="protein sequence ID" value="BBX53122.1"/>
    <property type="molecule type" value="Genomic_DNA"/>
</dbReference>
<dbReference type="Pfam" id="PF00196">
    <property type="entry name" value="GerE"/>
    <property type="match status" value="1"/>
</dbReference>
<organism evidence="5 6">
    <name type="scientific">Mycolicibacterium poriferae</name>
    <dbReference type="NCBI Taxonomy" id="39694"/>
    <lineage>
        <taxon>Bacteria</taxon>
        <taxon>Bacillati</taxon>
        <taxon>Actinomycetota</taxon>
        <taxon>Actinomycetes</taxon>
        <taxon>Mycobacteriales</taxon>
        <taxon>Mycobacteriaceae</taxon>
        <taxon>Mycolicibacterium</taxon>
    </lineage>
</organism>
<dbReference type="SMART" id="SM00421">
    <property type="entry name" value="HTH_LUXR"/>
    <property type="match status" value="1"/>
</dbReference>
<keyword evidence="6" id="KW-1185">Reference proteome</keyword>
<dbReference type="CDD" id="cd06170">
    <property type="entry name" value="LuxR_C_like"/>
    <property type="match status" value="1"/>
</dbReference>
<dbReference type="Gene3D" id="1.10.10.10">
    <property type="entry name" value="Winged helix-like DNA-binding domain superfamily/Winged helix DNA-binding domain"/>
    <property type="match status" value="1"/>
</dbReference>
<dbReference type="PRINTS" id="PR00038">
    <property type="entry name" value="HTHLUXR"/>
</dbReference>